<dbReference type="GO" id="GO:0008168">
    <property type="term" value="F:methyltransferase activity"/>
    <property type="evidence" value="ECO:0007669"/>
    <property type="project" value="UniProtKB-KW"/>
</dbReference>
<evidence type="ECO:0000256" key="3">
    <source>
        <dbReference type="ARBA" id="ARBA00022691"/>
    </source>
</evidence>
<dbReference type="Pfam" id="PF13649">
    <property type="entry name" value="Methyltransf_25"/>
    <property type="match status" value="1"/>
</dbReference>
<dbReference type="InterPro" id="IPR029063">
    <property type="entry name" value="SAM-dependent_MTases_sf"/>
</dbReference>
<keyword evidence="3" id="KW-0949">S-adenosyl-L-methionine</keyword>
<reference evidence="5 6" key="1">
    <citation type="journal article" date="2019" name="Int. J. Syst. Evol. Microbiol.">
        <title>The Global Catalogue of Microorganisms (GCM) 10K type strain sequencing project: providing services to taxonomists for standard genome sequencing and annotation.</title>
        <authorList>
            <consortium name="The Broad Institute Genomics Platform"/>
            <consortium name="The Broad Institute Genome Sequencing Center for Infectious Disease"/>
            <person name="Wu L."/>
            <person name="Ma J."/>
        </authorList>
    </citation>
    <scope>NUCLEOTIDE SEQUENCE [LARGE SCALE GENOMIC DNA]</scope>
    <source>
        <strain evidence="5 6">JCM 3272</strain>
    </source>
</reference>
<keyword evidence="2" id="KW-0808">Transferase</keyword>
<name>A0ABN3H9U5_9ACTN</name>
<evidence type="ECO:0000256" key="2">
    <source>
        <dbReference type="ARBA" id="ARBA00022679"/>
    </source>
</evidence>
<evidence type="ECO:0000256" key="1">
    <source>
        <dbReference type="ARBA" id="ARBA00022603"/>
    </source>
</evidence>
<protein>
    <submittedName>
        <fullName evidence="5">Class I SAM-dependent methyltransferase</fullName>
    </submittedName>
</protein>
<comment type="caution">
    <text evidence="5">The sequence shown here is derived from an EMBL/GenBank/DDBJ whole genome shotgun (WGS) entry which is preliminary data.</text>
</comment>
<evidence type="ECO:0000259" key="4">
    <source>
        <dbReference type="Pfam" id="PF13649"/>
    </source>
</evidence>
<proteinExistence type="predicted"/>
<dbReference type="EMBL" id="BAAARV010000074">
    <property type="protein sequence ID" value="GAA2373408.1"/>
    <property type="molecule type" value="Genomic_DNA"/>
</dbReference>
<feature type="domain" description="Methyltransferase" evidence="4">
    <location>
        <begin position="45"/>
        <end position="138"/>
    </location>
</feature>
<dbReference type="CDD" id="cd02440">
    <property type="entry name" value="AdoMet_MTases"/>
    <property type="match status" value="1"/>
</dbReference>
<dbReference type="InterPro" id="IPR041698">
    <property type="entry name" value="Methyltransf_25"/>
</dbReference>
<evidence type="ECO:0000313" key="6">
    <source>
        <dbReference type="Proteomes" id="UP001501444"/>
    </source>
</evidence>
<organism evidence="5 6">
    <name type="scientific">Dactylosporangium salmoneum</name>
    <dbReference type="NCBI Taxonomy" id="53361"/>
    <lineage>
        <taxon>Bacteria</taxon>
        <taxon>Bacillati</taxon>
        <taxon>Actinomycetota</taxon>
        <taxon>Actinomycetes</taxon>
        <taxon>Micromonosporales</taxon>
        <taxon>Micromonosporaceae</taxon>
        <taxon>Dactylosporangium</taxon>
    </lineage>
</organism>
<dbReference type="RefSeq" id="WP_344617471.1">
    <property type="nucleotide sequence ID" value="NZ_BAAARV010000074.1"/>
</dbReference>
<evidence type="ECO:0000313" key="5">
    <source>
        <dbReference type="EMBL" id="GAA2373408.1"/>
    </source>
</evidence>
<accession>A0ABN3H9U5</accession>
<dbReference type="GO" id="GO:0032259">
    <property type="term" value="P:methylation"/>
    <property type="evidence" value="ECO:0007669"/>
    <property type="project" value="UniProtKB-KW"/>
</dbReference>
<dbReference type="PANTHER" id="PTHR43464:SF19">
    <property type="entry name" value="UBIQUINONE BIOSYNTHESIS O-METHYLTRANSFERASE, MITOCHONDRIAL"/>
    <property type="match status" value="1"/>
</dbReference>
<dbReference type="PANTHER" id="PTHR43464">
    <property type="entry name" value="METHYLTRANSFERASE"/>
    <property type="match status" value="1"/>
</dbReference>
<keyword evidence="1 5" id="KW-0489">Methyltransferase</keyword>
<dbReference type="Proteomes" id="UP001501444">
    <property type="component" value="Unassembled WGS sequence"/>
</dbReference>
<keyword evidence="6" id="KW-1185">Reference proteome</keyword>
<dbReference type="SUPFAM" id="SSF53335">
    <property type="entry name" value="S-adenosyl-L-methionine-dependent methyltransferases"/>
    <property type="match status" value="1"/>
</dbReference>
<sequence>MTETTASATFWEQHYAGLDTGWGTRPNVILSGLVTALAPRLGRALDLGCGHGGDALWLATRGWHVTAVDVSATALDRVAAGAAAAGVADRVHPARHDLAQSFPDGAFDLVTATYFHTPIEIPRDDVLRRAAAAVAPGGLLIVIEHASLAPWSWQAGQDIRFPTPEESLAALHLGAGWKTERCDAPNRTATGPAGQTATVTDNIIAIRRTP</sequence>
<dbReference type="Gene3D" id="3.40.50.150">
    <property type="entry name" value="Vaccinia Virus protein VP39"/>
    <property type="match status" value="1"/>
</dbReference>
<gene>
    <name evidence="5" type="ORF">GCM10010170_076080</name>
</gene>